<comment type="caution">
    <text evidence="2">The sequence shown here is derived from an EMBL/GenBank/DDBJ whole genome shotgun (WGS) entry which is preliminary data.</text>
</comment>
<keyword evidence="1" id="KW-1133">Transmembrane helix</keyword>
<feature type="non-terminal residue" evidence="2">
    <location>
        <position position="1"/>
    </location>
</feature>
<feature type="transmembrane region" description="Helical" evidence="1">
    <location>
        <begin position="62"/>
        <end position="83"/>
    </location>
</feature>
<dbReference type="AlphaFoldDB" id="A0AAV5STX6"/>
<name>A0AAV5STX6_9BILA</name>
<reference evidence="2" key="1">
    <citation type="submission" date="2023-10" db="EMBL/GenBank/DDBJ databases">
        <title>Genome assembly of Pristionchus species.</title>
        <authorList>
            <person name="Yoshida K."/>
            <person name="Sommer R.J."/>
        </authorList>
    </citation>
    <scope>NUCLEOTIDE SEQUENCE</scope>
    <source>
        <strain evidence="2">RS0144</strain>
    </source>
</reference>
<organism evidence="2 3">
    <name type="scientific">Pristionchus entomophagus</name>
    <dbReference type="NCBI Taxonomy" id="358040"/>
    <lineage>
        <taxon>Eukaryota</taxon>
        <taxon>Metazoa</taxon>
        <taxon>Ecdysozoa</taxon>
        <taxon>Nematoda</taxon>
        <taxon>Chromadorea</taxon>
        <taxon>Rhabditida</taxon>
        <taxon>Rhabditina</taxon>
        <taxon>Diplogasteromorpha</taxon>
        <taxon>Diplogasteroidea</taxon>
        <taxon>Neodiplogasteridae</taxon>
        <taxon>Pristionchus</taxon>
    </lineage>
</organism>
<keyword evidence="1" id="KW-0812">Transmembrane</keyword>
<keyword evidence="3" id="KW-1185">Reference proteome</keyword>
<sequence length="156" mass="16885">FRTGGEDLVRLLIAGIGALALGPGRGIAVYCDNVVDAVVVLELALARRVGLLVPRVHAPAHLQHLVLVACVVAAVDGVVAVLIKVLRELLTRRDAARDELRTNPKSPSLTRRRQTRLCAASTACPGWAECRERGCRWRWRRTSPALTGPTSPSSRI</sequence>
<feature type="non-terminal residue" evidence="2">
    <location>
        <position position="156"/>
    </location>
</feature>
<gene>
    <name evidence="2" type="ORF">PENTCL1PPCAC_5161</name>
</gene>
<evidence type="ECO:0008006" key="4">
    <source>
        <dbReference type="Google" id="ProtNLM"/>
    </source>
</evidence>
<dbReference type="EMBL" id="BTSX01000002">
    <property type="protein sequence ID" value="GMS82986.1"/>
    <property type="molecule type" value="Genomic_DNA"/>
</dbReference>
<proteinExistence type="predicted"/>
<evidence type="ECO:0000256" key="1">
    <source>
        <dbReference type="SAM" id="Phobius"/>
    </source>
</evidence>
<evidence type="ECO:0000313" key="3">
    <source>
        <dbReference type="Proteomes" id="UP001432027"/>
    </source>
</evidence>
<keyword evidence="1" id="KW-0472">Membrane</keyword>
<dbReference type="Proteomes" id="UP001432027">
    <property type="component" value="Unassembled WGS sequence"/>
</dbReference>
<evidence type="ECO:0000313" key="2">
    <source>
        <dbReference type="EMBL" id="GMS82986.1"/>
    </source>
</evidence>
<accession>A0AAV5STX6</accession>
<protein>
    <recommendedName>
        <fullName evidence="4">G protein-coupled receptor</fullName>
    </recommendedName>
</protein>